<dbReference type="OrthoDB" id="9800567at2"/>
<organism evidence="1 2">
    <name type="scientific">Pseudoprevotella muciniphila</name>
    <dbReference type="NCBI Taxonomy" id="2133944"/>
    <lineage>
        <taxon>Bacteria</taxon>
        <taxon>Pseudomonadati</taxon>
        <taxon>Bacteroidota</taxon>
        <taxon>Bacteroidia</taxon>
        <taxon>Bacteroidales</taxon>
        <taxon>Prevotellaceae</taxon>
        <taxon>Pseudoprevotella</taxon>
    </lineage>
</organism>
<evidence type="ECO:0000313" key="1">
    <source>
        <dbReference type="EMBL" id="QFQ13159.1"/>
    </source>
</evidence>
<dbReference type="Pfam" id="PF10706">
    <property type="entry name" value="Aminoglyc_resit"/>
    <property type="match status" value="1"/>
</dbReference>
<dbReference type="KEGG" id="alq:C7Y71_009125"/>
<gene>
    <name evidence="1" type="ORF">C7Y71_009125</name>
</gene>
<accession>A0A5P8E7Z7</accession>
<name>A0A5P8E7Z7_9BACT</name>
<evidence type="ECO:0000313" key="2">
    <source>
        <dbReference type="Proteomes" id="UP000249375"/>
    </source>
</evidence>
<dbReference type="Gene3D" id="3.30.460.40">
    <property type="match status" value="1"/>
</dbReference>
<dbReference type="RefSeq" id="WP_028912861.1">
    <property type="nucleotide sequence ID" value="NZ_CP033459.1"/>
</dbReference>
<reference evidence="1 2" key="1">
    <citation type="submission" date="2018-11" db="EMBL/GenBank/DDBJ databases">
        <authorList>
            <person name="Na S.W."/>
            <person name="Baik M."/>
        </authorList>
    </citation>
    <scope>NUCLEOTIDE SEQUENCE [LARGE SCALE GENOMIC DNA]</scope>
    <source>
        <strain evidence="1 2">E39</strain>
    </source>
</reference>
<sequence>MVTCFDVCEILEMLSEASVKVFLDGGWGVDALIGRETRIHNDIDLFVEKKDYCITISVITGKGYREVIMDYTTDSHTVWKDDNGRIIDLHCFEYVEDGILYDGYTFPSETFSGKGKIGNIEVFCINPEAQVQFHLGYEYDENDVHDVLLLCRTFNLEIPEQYKTHI</sequence>
<dbReference type="EMBL" id="CP033459">
    <property type="protein sequence ID" value="QFQ13159.1"/>
    <property type="molecule type" value="Genomic_DNA"/>
</dbReference>
<keyword evidence="1" id="KW-0808">Transferase</keyword>
<protein>
    <submittedName>
        <fullName evidence="1">Aminoglycoside nucleotidyltransferase</fullName>
    </submittedName>
</protein>
<dbReference type="GO" id="GO:0016740">
    <property type="term" value="F:transferase activity"/>
    <property type="evidence" value="ECO:0007669"/>
    <property type="project" value="UniProtKB-KW"/>
</dbReference>
<dbReference type="AlphaFoldDB" id="A0A5P8E7Z7"/>
<proteinExistence type="predicted"/>
<dbReference type="Proteomes" id="UP000249375">
    <property type="component" value="Chromosome"/>
</dbReference>
<dbReference type="InterPro" id="IPR019646">
    <property type="entry name" value="Aminoglyc_AdlTrfase"/>
</dbReference>
<keyword evidence="2" id="KW-1185">Reference proteome</keyword>